<reference evidence="1 2" key="1">
    <citation type="submission" date="2018-08" db="EMBL/GenBank/DDBJ databases">
        <title>Chitinophaga sp. K20C18050901, a novel bacterium isolated from forest soil.</title>
        <authorList>
            <person name="Wang C."/>
        </authorList>
    </citation>
    <scope>NUCLEOTIDE SEQUENCE [LARGE SCALE GENOMIC DNA]</scope>
    <source>
        <strain evidence="1 2">K20C18050901</strain>
    </source>
</reference>
<dbReference type="RefSeq" id="WP_116856240.1">
    <property type="nucleotide sequence ID" value="NZ_QTJV01000010.1"/>
</dbReference>
<gene>
    <name evidence="1" type="ORF">DXN04_25560</name>
</gene>
<proteinExistence type="predicted"/>
<name>A0A3E1NWC7_9BACT</name>
<dbReference type="EMBL" id="QTJV01000010">
    <property type="protein sequence ID" value="RFM32154.1"/>
    <property type="molecule type" value="Genomic_DNA"/>
</dbReference>
<evidence type="ECO:0000313" key="1">
    <source>
        <dbReference type="EMBL" id="RFM32154.1"/>
    </source>
</evidence>
<evidence type="ECO:0000313" key="2">
    <source>
        <dbReference type="Proteomes" id="UP000261174"/>
    </source>
</evidence>
<sequence>MAYNALTKTVDTITELRTLKGVAGTAARVQTLGGAAAGDGKGGWYLWDNASTATDDGVNNIKVTGVTTGRYIRIADNGATLHTDNAMMRLGNFAYDALDPNNGEYVNFKKETAVADGTPIVGGMLENVLLKQMAGEYFMRVIPFAVSIEWFGGKGDYDARHDVGTANDAAFQQMLNTMAYYERFVYASENIRWWGSAFVAYIPKGNWLFTQKKFTIQTNNYYSDDNPHVAHRGIKIMGDGKYLTNIFFKCPESGNGTDNYWFYNQNSVRDMLFTGLRFTGVTGTERLYSYYSEGSASSLSFVECAFDGNFKVGIDVTGNTNCSENRFTRCSFKNFQEGQVAININNLQSVNWAFDTCDAEGIAGTLINVTAGGAINWTNGSIISTGNGTILKLTDTTGAGIGANNGTFTFTGVKTEIRDKSKFIDCNAVAGIITLQNCFMEINNAASALKKAWATDITYAVGDVVYIGGTRGRAYTALVAHTSDATTQPGVGSAWTTYWSPNYEIDMTTGILRINGGKCSAQIAMRYKTSDVITGQGPKLFVNGTYIDRQPADLVDFVNTDNTTNTASIPKASFVNMTSGTGLNAPYDVSLNHRAGYNLTTVNPKTFIYRFNAYATAGLPGAGSTGSFQLPRGATILEAGIVSEAGLLTATYTISNSEKTFLSASGFESIAAEIKPYVIDTDAKRSISITSNGLAKQGFVYIIYN</sequence>
<accession>A0A3E1NWC7</accession>
<dbReference type="Proteomes" id="UP000261174">
    <property type="component" value="Unassembled WGS sequence"/>
</dbReference>
<keyword evidence="2" id="KW-1185">Reference proteome</keyword>
<protein>
    <submittedName>
        <fullName evidence="1">Uncharacterized protein</fullName>
    </submittedName>
</protein>
<comment type="caution">
    <text evidence="1">The sequence shown here is derived from an EMBL/GenBank/DDBJ whole genome shotgun (WGS) entry which is preliminary data.</text>
</comment>
<dbReference type="OrthoDB" id="606446at2"/>
<dbReference type="AlphaFoldDB" id="A0A3E1NWC7"/>
<organism evidence="1 2">
    <name type="scientific">Chitinophaga silvisoli</name>
    <dbReference type="NCBI Taxonomy" id="2291814"/>
    <lineage>
        <taxon>Bacteria</taxon>
        <taxon>Pseudomonadati</taxon>
        <taxon>Bacteroidota</taxon>
        <taxon>Chitinophagia</taxon>
        <taxon>Chitinophagales</taxon>
        <taxon>Chitinophagaceae</taxon>
        <taxon>Chitinophaga</taxon>
    </lineage>
</organism>
<dbReference type="Gene3D" id="2.10.10.20">
    <property type="entry name" value="Carbohydrate-binding module superfamily 5/12"/>
    <property type="match status" value="1"/>
</dbReference>